<proteinExistence type="predicted"/>
<dbReference type="Proteomes" id="UP000321224">
    <property type="component" value="Unassembled WGS sequence"/>
</dbReference>
<evidence type="ECO:0000256" key="1">
    <source>
        <dbReference type="SAM" id="MobiDB-lite"/>
    </source>
</evidence>
<protein>
    <submittedName>
        <fullName evidence="2">Uncharacterized protein</fullName>
    </submittedName>
</protein>
<dbReference type="AlphaFoldDB" id="A0A511H474"/>
<organism evidence="2 3">
    <name type="scientific">Myxococcus virescens</name>
    <dbReference type="NCBI Taxonomy" id="83456"/>
    <lineage>
        <taxon>Bacteria</taxon>
        <taxon>Pseudomonadati</taxon>
        <taxon>Myxococcota</taxon>
        <taxon>Myxococcia</taxon>
        <taxon>Myxococcales</taxon>
        <taxon>Cystobacterineae</taxon>
        <taxon>Myxococcaceae</taxon>
        <taxon>Myxococcus</taxon>
    </lineage>
</organism>
<evidence type="ECO:0000313" key="3">
    <source>
        <dbReference type="Proteomes" id="UP000321224"/>
    </source>
</evidence>
<feature type="region of interest" description="Disordered" evidence="1">
    <location>
        <begin position="14"/>
        <end position="67"/>
    </location>
</feature>
<accession>A0A511H474</accession>
<comment type="caution">
    <text evidence="2">The sequence shown here is derived from an EMBL/GenBank/DDBJ whole genome shotgun (WGS) entry which is preliminary data.</text>
</comment>
<evidence type="ECO:0000313" key="2">
    <source>
        <dbReference type="EMBL" id="GEL68317.1"/>
    </source>
</evidence>
<name>A0A511H474_9BACT</name>
<reference evidence="2 3" key="1">
    <citation type="submission" date="2019-07" db="EMBL/GenBank/DDBJ databases">
        <title>Whole genome shotgun sequence of Myxococcus virescens NBRC 100334.</title>
        <authorList>
            <person name="Hosoyama A."/>
            <person name="Uohara A."/>
            <person name="Ohji S."/>
            <person name="Ichikawa N."/>
        </authorList>
    </citation>
    <scope>NUCLEOTIDE SEQUENCE [LARGE SCALE GENOMIC DNA]</scope>
    <source>
        <strain evidence="2 3">NBRC 100334</strain>
    </source>
</reference>
<dbReference type="EMBL" id="BJVY01000001">
    <property type="protein sequence ID" value="GEL68317.1"/>
    <property type="molecule type" value="Genomic_DNA"/>
</dbReference>
<sequence length="67" mass="7284">MELPECMRTCLEAADTSAAQPQPTEFRGQEVAVGHGNRTRQGRLSAPLTGFEGESGLMEPQRENVPI</sequence>
<gene>
    <name evidence="2" type="ORF">MVI01_01010</name>
</gene>